<feature type="domain" description="Amidase" evidence="1">
    <location>
        <begin position="79"/>
        <end position="505"/>
    </location>
</feature>
<comment type="caution">
    <text evidence="2">The sequence shown here is derived from an EMBL/GenBank/DDBJ whole genome shotgun (WGS) entry which is preliminary data.</text>
</comment>
<organism evidence="2">
    <name type="scientific">mine drainage metagenome</name>
    <dbReference type="NCBI Taxonomy" id="410659"/>
    <lineage>
        <taxon>unclassified sequences</taxon>
        <taxon>metagenomes</taxon>
        <taxon>ecological metagenomes</taxon>
    </lineage>
</organism>
<evidence type="ECO:0000313" key="2">
    <source>
        <dbReference type="EMBL" id="CBH99384.1"/>
    </source>
</evidence>
<proteinExistence type="predicted"/>
<dbReference type="InterPro" id="IPR036928">
    <property type="entry name" value="AS_sf"/>
</dbReference>
<dbReference type="Gene3D" id="3.90.1300.10">
    <property type="entry name" value="Amidase signature (AS) domain"/>
    <property type="match status" value="1"/>
</dbReference>
<protein>
    <submittedName>
        <fullName evidence="2">Amidase</fullName>
    </submittedName>
</protein>
<dbReference type="SUPFAM" id="SSF75304">
    <property type="entry name" value="Amidase signature (AS) enzymes"/>
    <property type="match status" value="1"/>
</dbReference>
<evidence type="ECO:0000259" key="1">
    <source>
        <dbReference type="Pfam" id="PF01425"/>
    </source>
</evidence>
<dbReference type="EMBL" id="CABN01000008">
    <property type="protein sequence ID" value="CBH99384.1"/>
    <property type="molecule type" value="Genomic_DNA"/>
</dbReference>
<dbReference type="AlphaFoldDB" id="E6PWS6"/>
<dbReference type="PANTHER" id="PTHR42678:SF34">
    <property type="entry name" value="OS04G0183300 PROTEIN"/>
    <property type="match status" value="1"/>
</dbReference>
<name>E6PWS6_9ZZZZ</name>
<dbReference type="PANTHER" id="PTHR42678">
    <property type="entry name" value="AMIDASE"/>
    <property type="match status" value="1"/>
</dbReference>
<gene>
    <name evidence="2" type="ORF">CARN3_0296</name>
</gene>
<accession>E6PWS6</accession>
<dbReference type="InterPro" id="IPR023631">
    <property type="entry name" value="Amidase_dom"/>
</dbReference>
<dbReference type="Pfam" id="PF01425">
    <property type="entry name" value="Amidase"/>
    <property type="match status" value="1"/>
</dbReference>
<sequence>MRRVAAFMVGVLMVSSAGWGQTAQPFDVVGATIAETQAAILSGRTTCRGVVEAYLARIRAYDQTVPASAGLAADQRFPLNAIVTLNPQALAEADACDRDVRRTRKLPPLGGIAMLVKDNYDTAGLQTTGGSLAMKGFVPARDAAMVARLRAAGAIVLAKTNMAEWAFSPYLTASSIAGITRNAYDLSRVPAGSSGGTAAGVAASLGAVGLGTDTGNSIRGPSSHNALVGIRPTIGLTSRTGIIPLFTHNDVGGPMARTVADAAAVLTVVAGPDATDADLASAAEAYPHAWNVDYTQYLDRHGLRGARIGVFRQYIDRKTADPEVKAAMERALATLKSEGATLVDPFTIPDFEEMEKDLWCGDFEGDLNRYLDAHPNAPYHSLKEIVASGLYLPYIDGEMKGAIAPPERADRRSRCEDVYHDASKVKFRDALVKAMAAAHVDAMVYPTWSNPPRKVGDMSSPAGDNSQVLSPQTGFPAITVPMGYTHGDLPAGMTILAPAFREDLLIRYAYNFEMATHWRREPELFPTLSGAGFRAGSKSR</sequence>
<reference evidence="2" key="1">
    <citation type="submission" date="2009-10" db="EMBL/GenBank/DDBJ databases">
        <title>Diversity of trophic interactions inside an arsenic-rich microbial ecosystem.</title>
        <authorList>
            <person name="Bertin P.N."/>
            <person name="Heinrich-Salmeron A."/>
            <person name="Pelletier E."/>
            <person name="Goulhen-Chollet F."/>
            <person name="Arsene-Ploetze F."/>
            <person name="Gallien S."/>
            <person name="Calteau A."/>
            <person name="Vallenet D."/>
            <person name="Casiot C."/>
            <person name="Chane-Woon-Ming B."/>
            <person name="Giloteaux L."/>
            <person name="Barakat M."/>
            <person name="Bonnefoy V."/>
            <person name="Bruneel O."/>
            <person name="Chandler M."/>
            <person name="Cleiss J."/>
            <person name="Duran R."/>
            <person name="Elbaz-Poulichet F."/>
            <person name="Fonknechten N."/>
            <person name="Lauga B."/>
            <person name="Mornico D."/>
            <person name="Ortet P."/>
            <person name="Schaeffer C."/>
            <person name="Siguier P."/>
            <person name="Alexander Thil Smith A."/>
            <person name="Van Dorsselaer A."/>
            <person name="Weissenbach J."/>
            <person name="Medigue C."/>
            <person name="Le Paslier D."/>
        </authorList>
    </citation>
    <scope>NUCLEOTIDE SEQUENCE</scope>
</reference>